<accession>A0AA36EPE3</accession>
<dbReference type="AlphaFoldDB" id="A0AA36EPE3"/>
<protein>
    <submittedName>
        <fullName evidence="2">Uncharacterized protein</fullName>
    </submittedName>
</protein>
<proteinExistence type="predicted"/>
<dbReference type="EMBL" id="OX465085">
    <property type="protein sequence ID" value="CAI9300790.1"/>
    <property type="molecule type" value="Genomic_DNA"/>
</dbReference>
<dbReference type="PANTHER" id="PTHR31973:SF197">
    <property type="entry name" value="SWIM-TYPE DOMAIN-CONTAINING PROTEIN"/>
    <property type="match status" value="1"/>
</dbReference>
<organism evidence="2 3">
    <name type="scientific">Lactuca saligna</name>
    <name type="common">Willowleaf lettuce</name>
    <dbReference type="NCBI Taxonomy" id="75948"/>
    <lineage>
        <taxon>Eukaryota</taxon>
        <taxon>Viridiplantae</taxon>
        <taxon>Streptophyta</taxon>
        <taxon>Embryophyta</taxon>
        <taxon>Tracheophyta</taxon>
        <taxon>Spermatophyta</taxon>
        <taxon>Magnoliopsida</taxon>
        <taxon>eudicotyledons</taxon>
        <taxon>Gunneridae</taxon>
        <taxon>Pentapetalae</taxon>
        <taxon>asterids</taxon>
        <taxon>campanulids</taxon>
        <taxon>Asterales</taxon>
        <taxon>Asteraceae</taxon>
        <taxon>Cichorioideae</taxon>
        <taxon>Cichorieae</taxon>
        <taxon>Lactucinae</taxon>
        <taxon>Lactuca</taxon>
    </lineage>
</organism>
<gene>
    <name evidence="2" type="ORF">LSALG_LOCUS39401</name>
</gene>
<dbReference type="Proteomes" id="UP001177003">
    <property type="component" value="Chromosome 9"/>
</dbReference>
<keyword evidence="3" id="KW-1185">Reference proteome</keyword>
<evidence type="ECO:0000256" key="1">
    <source>
        <dbReference type="SAM" id="MobiDB-lite"/>
    </source>
</evidence>
<feature type="region of interest" description="Disordered" evidence="1">
    <location>
        <begin position="313"/>
        <end position="348"/>
    </location>
</feature>
<evidence type="ECO:0000313" key="2">
    <source>
        <dbReference type="EMBL" id="CAI9300790.1"/>
    </source>
</evidence>
<dbReference type="PANTHER" id="PTHR31973">
    <property type="entry name" value="POLYPROTEIN, PUTATIVE-RELATED"/>
    <property type="match status" value="1"/>
</dbReference>
<feature type="compositionally biased region" description="Basic and acidic residues" evidence="1">
    <location>
        <begin position="317"/>
        <end position="328"/>
    </location>
</feature>
<reference evidence="2" key="1">
    <citation type="submission" date="2023-04" db="EMBL/GenBank/DDBJ databases">
        <authorList>
            <person name="Vijverberg K."/>
            <person name="Xiong W."/>
            <person name="Schranz E."/>
        </authorList>
    </citation>
    <scope>NUCLEOTIDE SEQUENCE</scope>
</reference>
<evidence type="ECO:0000313" key="3">
    <source>
        <dbReference type="Proteomes" id="UP001177003"/>
    </source>
</evidence>
<sequence>MPGFGTMKTEIMFTNPGKNCLVGVESIHGFYYFKRFYVGFKAFIDGWNRGYERIIGLDGSFLNEQINGFILTVIRRDADNHVYPITWEVVNVENEDNCTWFINDLVADLDLVVGNGLVVISNQHKILTIYISIHLLKLAPANYGCSLEYHVFMVKLQSTSSTHIQFISFLPTSIRTIRMIPGRHKVKKVKRASESQDAKYPSQRLKVPWTIRCGNCQESWHNKFSCTNREVPMPPVPKRKIGRPRKDGGGQPIFDQFHPLRSVIPRRDGAPFVYECGGQEDAPAIFKSSVQDGAPLGSQSGSLVVTPMKRSNMMATRGEKAKVSEPSHKPKNKSHVKQPMSQEVRMRP</sequence>
<name>A0AA36EPE3_LACSI</name>